<evidence type="ECO:0000256" key="4">
    <source>
        <dbReference type="ARBA" id="ARBA00023136"/>
    </source>
</evidence>
<proteinExistence type="predicted"/>
<dbReference type="AlphaFoldDB" id="A0A7S1VYL0"/>
<organism evidence="6">
    <name type="scientific">Alexandrium catenella</name>
    <name type="common">Red tide dinoflagellate</name>
    <name type="synonym">Gonyaulax catenella</name>
    <dbReference type="NCBI Taxonomy" id="2925"/>
    <lineage>
        <taxon>Eukaryota</taxon>
        <taxon>Sar</taxon>
        <taxon>Alveolata</taxon>
        <taxon>Dinophyceae</taxon>
        <taxon>Gonyaulacales</taxon>
        <taxon>Pyrocystaceae</taxon>
        <taxon>Alexandrium</taxon>
    </lineage>
</organism>
<feature type="transmembrane region" description="Helical" evidence="5">
    <location>
        <begin position="151"/>
        <end position="171"/>
    </location>
</feature>
<reference evidence="6" key="1">
    <citation type="submission" date="2021-01" db="EMBL/GenBank/DDBJ databases">
        <authorList>
            <person name="Corre E."/>
            <person name="Pelletier E."/>
            <person name="Niang G."/>
            <person name="Scheremetjew M."/>
            <person name="Finn R."/>
            <person name="Kale V."/>
            <person name="Holt S."/>
            <person name="Cochrane G."/>
            <person name="Meng A."/>
            <person name="Brown T."/>
            <person name="Cohen L."/>
        </authorList>
    </citation>
    <scope>NUCLEOTIDE SEQUENCE</scope>
    <source>
        <strain evidence="6">OF101</strain>
    </source>
</reference>
<feature type="transmembrane region" description="Helical" evidence="5">
    <location>
        <begin position="12"/>
        <end position="30"/>
    </location>
</feature>
<dbReference type="GO" id="GO:0000139">
    <property type="term" value="C:Golgi membrane"/>
    <property type="evidence" value="ECO:0007669"/>
    <property type="project" value="InterPro"/>
</dbReference>
<accession>A0A7S1VYL0</accession>
<evidence type="ECO:0000256" key="1">
    <source>
        <dbReference type="ARBA" id="ARBA00004141"/>
    </source>
</evidence>
<feature type="transmembrane region" description="Helical" evidence="5">
    <location>
        <begin position="62"/>
        <end position="82"/>
    </location>
</feature>
<evidence type="ECO:0000313" key="6">
    <source>
        <dbReference type="EMBL" id="CAD9140298.1"/>
    </source>
</evidence>
<name>A0A7S1VYL0_ALECA</name>
<sequence length="415" mass="44817">MKAKSDRKHLIVQGILCVLCTLIGAFYPTLLDWSKTATQRTALIEDGKVTHQEYRAYPFSPVSVVLFNDALQLAIAICFVAGKEGLKALHVERGVLLKMLPLGAIYAIGELLTLRSVQKGSGPVYVVIANMKLVVAALMSRAFFGRSWSMPWLHWLELVIISFAAALYTIAEAGSSGTSWRWEGVWMALSKSSLVAFSSVFCEHTYKSNKFLVVLTLQAFWGLVTIVSLIGLSFSGLAFGGFARELQDNYGAMAIFGGGPHLDLCASEAYAQCVQQLSQVSAAAAGEAACSCISRRGWDAFTLLTVFADLSNAISSALVFKRLSAVAKYVCRATSAVPMYLFYCAVGRSSWDFQTFGIIVFLCVQVSTYTVQRQRAGSEAAAKEANWPQHYGANSAVTAGNGAEGLRQRAAAATP</sequence>
<feature type="transmembrane region" description="Helical" evidence="5">
    <location>
        <begin position="94"/>
        <end position="112"/>
    </location>
</feature>
<feature type="transmembrane region" description="Helical" evidence="5">
    <location>
        <begin position="219"/>
        <end position="243"/>
    </location>
</feature>
<dbReference type="PANTHER" id="PTHR10231">
    <property type="entry name" value="NUCLEOTIDE-SUGAR TRANSMEMBRANE TRANSPORTER"/>
    <property type="match status" value="1"/>
</dbReference>
<evidence type="ECO:0000256" key="2">
    <source>
        <dbReference type="ARBA" id="ARBA00022692"/>
    </source>
</evidence>
<dbReference type="InterPro" id="IPR007271">
    <property type="entry name" value="Nuc_sug_transpt"/>
</dbReference>
<keyword evidence="4 5" id="KW-0472">Membrane</keyword>
<keyword evidence="2 5" id="KW-0812">Transmembrane</keyword>
<comment type="subcellular location">
    <subcellularLocation>
        <location evidence="1">Membrane</location>
        <topology evidence="1">Multi-pass membrane protein</topology>
    </subcellularLocation>
</comment>
<protein>
    <submittedName>
        <fullName evidence="6">Uncharacterized protein</fullName>
    </submittedName>
</protein>
<dbReference type="EMBL" id="HBGE01044130">
    <property type="protein sequence ID" value="CAD9140298.1"/>
    <property type="molecule type" value="Transcribed_RNA"/>
</dbReference>
<keyword evidence="3 5" id="KW-1133">Transmembrane helix</keyword>
<gene>
    <name evidence="6" type="ORF">ACAT0790_LOCUS26592</name>
</gene>
<dbReference type="GO" id="GO:0015165">
    <property type="term" value="F:pyrimidine nucleotide-sugar transmembrane transporter activity"/>
    <property type="evidence" value="ECO:0007669"/>
    <property type="project" value="InterPro"/>
</dbReference>
<evidence type="ECO:0000256" key="5">
    <source>
        <dbReference type="SAM" id="Phobius"/>
    </source>
</evidence>
<evidence type="ECO:0000256" key="3">
    <source>
        <dbReference type="ARBA" id="ARBA00022989"/>
    </source>
</evidence>
<feature type="transmembrane region" description="Helical" evidence="5">
    <location>
        <begin position="124"/>
        <end position="144"/>
    </location>
</feature>